<gene>
    <name evidence="8" type="ORF">WA026_000669</name>
</gene>
<dbReference type="GO" id="GO:0000724">
    <property type="term" value="P:double-strand break repair via homologous recombination"/>
    <property type="evidence" value="ECO:0007669"/>
    <property type="project" value="TreeGrafter"/>
</dbReference>
<protein>
    <recommendedName>
        <fullName evidence="2">DNA repair protein SWI5 homolog</fullName>
    </recommendedName>
    <alternativeName>
        <fullName evidence="6">Protein SAE3 homolog</fullName>
    </alternativeName>
</protein>
<comment type="function">
    <text evidence="5">Component of the swi5-sfr1 complex, a complex required for double-strand break repair via homologous recombination.</text>
</comment>
<dbReference type="AlphaFoldDB" id="A0AAW1V890"/>
<dbReference type="PANTHER" id="PTHR28529">
    <property type="entry name" value="DNA REPAIR PROTEIN SWI5 HOMOLOG"/>
    <property type="match status" value="1"/>
</dbReference>
<proteinExistence type="inferred from homology"/>
<feature type="region of interest" description="Disordered" evidence="7">
    <location>
        <begin position="1"/>
        <end position="35"/>
    </location>
</feature>
<keyword evidence="9" id="KW-1185">Reference proteome</keyword>
<evidence type="ECO:0000256" key="4">
    <source>
        <dbReference type="ARBA" id="ARBA00023204"/>
    </source>
</evidence>
<dbReference type="Proteomes" id="UP001431783">
    <property type="component" value="Unassembled WGS sequence"/>
</dbReference>
<dbReference type="GO" id="GO:0034974">
    <property type="term" value="C:Swi5-Swi2 complex"/>
    <property type="evidence" value="ECO:0007669"/>
    <property type="project" value="TreeGrafter"/>
</dbReference>
<organism evidence="8 9">
    <name type="scientific">Henosepilachna vigintioctopunctata</name>
    <dbReference type="NCBI Taxonomy" id="420089"/>
    <lineage>
        <taxon>Eukaryota</taxon>
        <taxon>Metazoa</taxon>
        <taxon>Ecdysozoa</taxon>
        <taxon>Arthropoda</taxon>
        <taxon>Hexapoda</taxon>
        <taxon>Insecta</taxon>
        <taxon>Pterygota</taxon>
        <taxon>Neoptera</taxon>
        <taxon>Endopterygota</taxon>
        <taxon>Coleoptera</taxon>
        <taxon>Polyphaga</taxon>
        <taxon>Cucujiformia</taxon>
        <taxon>Coccinelloidea</taxon>
        <taxon>Coccinellidae</taxon>
        <taxon>Epilachninae</taxon>
        <taxon>Epilachnini</taxon>
        <taxon>Henosepilachna</taxon>
    </lineage>
</organism>
<dbReference type="Gene3D" id="1.20.5.170">
    <property type="match status" value="1"/>
</dbReference>
<accession>A0AAW1V890</accession>
<evidence type="ECO:0000256" key="2">
    <source>
        <dbReference type="ARBA" id="ARBA00019825"/>
    </source>
</evidence>
<keyword evidence="3" id="KW-0227">DNA damage</keyword>
<dbReference type="EMBL" id="JARQZJ010000121">
    <property type="protein sequence ID" value="KAK9888421.1"/>
    <property type="molecule type" value="Genomic_DNA"/>
</dbReference>
<sequence>METASQTSKSQNTKKTRSSKPKGSRPSSQELGDKEIELKKELASLDLRIKQLKEEGVTVDVSEQMSALHEYNRVKDMTQNVLNYLSNATNESIVELHKKYDLPLD</sequence>
<evidence type="ECO:0000256" key="5">
    <source>
        <dbReference type="ARBA" id="ARBA00025380"/>
    </source>
</evidence>
<name>A0AAW1V890_9CUCU</name>
<evidence type="ECO:0000256" key="3">
    <source>
        <dbReference type="ARBA" id="ARBA00022763"/>
    </source>
</evidence>
<dbReference type="PANTHER" id="PTHR28529:SF2">
    <property type="entry name" value="DNA REPAIR PROTEIN SWI5 HOMOLOG"/>
    <property type="match status" value="1"/>
</dbReference>
<evidence type="ECO:0000256" key="1">
    <source>
        <dbReference type="ARBA" id="ARBA00008060"/>
    </source>
</evidence>
<dbReference type="GO" id="GO:0032798">
    <property type="term" value="C:Swi5-Sfr1 complex"/>
    <property type="evidence" value="ECO:0007669"/>
    <property type="project" value="TreeGrafter"/>
</dbReference>
<evidence type="ECO:0000313" key="9">
    <source>
        <dbReference type="Proteomes" id="UP001431783"/>
    </source>
</evidence>
<evidence type="ECO:0000256" key="6">
    <source>
        <dbReference type="ARBA" id="ARBA00030081"/>
    </source>
</evidence>
<reference evidence="8 9" key="1">
    <citation type="submission" date="2023-03" db="EMBL/GenBank/DDBJ databases">
        <title>Genome insight into feeding habits of ladybird beetles.</title>
        <authorList>
            <person name="Li H.-S."/>
            <person name="Huang Y.-H."/>
            <person name="Pang H."/>
        </authorList>
    </citation>
    <scope>NUCLEOTIDE SEQUENCE [LARGE SCALE GENOMIC DNA]</scope>
    <source>
        <strain evidence="8">SYSU_2023b</strain>
        <tissue evidence="8">Whole body</tissue>
    </source>
</reference>
<dbReference type="Pfam" id="PF07061">
    <property type="entry name" value="Swi5"/>
    <property type="match status" value="1"/>
</dbReference>
<dbReference type="InterPro" id="IPR010760">
    <property type="entry name" value="DNA-repair_Swi5"/>
</dbReference>
<feature type="compositionally biased region" description="Polar residues" evidence="7">
    <location>
        <begin position="1"/>
        <end position="11"/>
    </location>
</feature>
<feature type="compositionally biased region" description="Basic residues" evidence="7">
    <location>
        <begin position="12"/>
        <end position="23"/>
    </location>
</feature>
<comment type="similarity">
    <text evidence="1">Belongs to the SWI5/SAE3 family.</text>
</comment>
<comment type="caution">
    <text evidence="8">The sequence shown here is derived from an EMBL/GenBank/DDBJ whole genome shotgun (WGS) entry which is preliminary data.</text>
</comment>
<evidence type="ECO:0000313" key="8">
    <source>
        <dbReference type="EMBL" id="KAK9888421.1"/>
    </source>
</evidence>
<evidence type="ECO:0000256" key="7">
    <source>
        <dbReference type="SAM" id="MobiDB-lite"/>
    </source>
</evidence>
<keyword evidence="4" id="KW-0234">DNA repair</keyword>